<proteinExistence type="predicted"/>
<dbReference type="InterPro" id="IPR023562">
    <property type="entry name" value="ClpP/TepA"/>
</dbReference>
<dbReference type="AlphaFoldDB" id="A0A0F8YYD3"/>
<feature type="non-terminal residue" evidence="1">
    <location>
        <position position="1"/>
    </location>
</feature>
<comment type="caution">
    <text evidence="1">The sequence shown here is derived from an EMBL/GenBank/DDBJ whole genome shotgun (WGS) entry which is preliminary data.</text>
</comment>
<evidence type="ECO:0000313" key="1">
    <source>
        <dbReference type="EMBL" id="KKK53016.1"/>
    </source>
</evidence>
<dbReference type="InterPro" id="IPR029045">
    <property type="entry name" value="ClpP/crotonase-like_dom_sf"/>
</dbReference>
<reference evidence="1" key="1">
    <citation type="journal article" date="2015" name="Nature">
        <title>Complex archaea that bridge the gap between prokaryotes and eukaryotes.</title>
        <authorList>
            <person name="Spang A."/>
            <person name="Saw J.H."/>
            <person name="Jorgensen S.L."/>
            <person name="Zaremba-Niedzwiedzka K."/>
            <person name="Martijn J."/>
            <person name="Lind A.E."/>
            <person name="van Eijk R."/>
            <person name="Schleper C."/>
            <person name="Guy L."/>
            <person name="Ettema T.J."/>
        </authorList>
    </citation>
    <scope>NUCLEOTIDE SEQUENCE</scope>
</reference>
<dbReference type="Pfam" id="PF00574">
    <property type="entry name" value="CLP_protease"/>
    <property type="match status" value="1"/>
</dbReference>
<dbReference type="Gene3D" id="3.90.226.10">
    <property type="entry name" value="2-enoyl-CoA Hydratase, Chain A, domain 1"/>
    <property type="match status" value="1"/>
</dbReference>
<organism evidence="1">
    <name type="scientific">marine sediment metagenome</name>
    <dbReference type="NCBI Taxonomy" id="412755"/>
    <lineage>
        <taxon>unclassified sequences</taxon>
        <taxon>metagenomes</taxon>
        <taxon>ecological metagenomes</taxon>
    </lineage>
</organism>
<name>A0A0F8YYD3_9ZZZZ</name>
<accession>A0A0F8YYD3</accession>
<dbReference type="EMBL" id="LAZR01066720">
    <property type="protein sequence ID" value="KKK53016.1"/>
    <property type="molecule type" value="Genomic_DNA"/>
</dbReference>
<gene>
    <name evidence="1" type="ORF">LCGC14_3099010</name>
</gene>
<protein>
    <submittedName>
        <fullName evidence="1">Uncharacterized protein</fullName>
    </submittedName>
</protein>
<sequence length="271" mass="30228">GERKMKKLFTTLIILSFVLVFTAVPAAEEAEKKDDGGICPVTKVKGKVADCTTCHTLIDKDGKVTWGLKEIEPFSAFDPPRGAIFKIIDGETVGWYDFDNVEDSYVRDVIEYFHRHKTKKLIFNVDSFGGSAFDGYAITSVIGEYVGKIQIITRLQTQAMSAGFLVFVAGHKRIVSPLATLMWHEIAYWAFLKKITPSSSEQEALVMRMLQDMANEFLASRSNMTKEKIDAEIANKDWFFNGKQAVEMGFADELLIIPLLPAPSQAPAEGK</sequence>
<dbReference type="SUPFAM" id="SSF52096">
    <property type="entry name" value="ClpP/crotonase"/>
    <property type="match status" value="1"/>
</dbReference>